<dbReference type="RefSeq" id="WP_076429712.1">
    <property type="nucleotide sequence ID" value="NZ_FTNO01000001.1"/>
</dbReference>
<gene>
    <name evidence="4" type="ORF">SAMN05421858_1752</name>
</gene>
<dbReference type="InterPro" id="IPR000182">
    <property type="entry name" value="GNAT_dom"/>
</dbReference>
<dbReference type="PANTHER" id="PTHR43877">
    <property type="entry name" value="AMINOALKYLPHOSPHONATE N-ACETYLTRANSFERASE-RELATED-RELATED"/>
    <property type="match status" value="1"/>
</dbReference>
<sequence length="158" mass="17717">MVTIEAATSADMDTVTDLWVELARDQRAHGSHLLPDENRSTIRDSVARHIIENTLLVARDGGIVGFVMFDLQSGMYEQATTRGIIQNVYVEPGHRDSGIGSMLLDAAETALVERGAERLALEVMAKNENARRLYRNRGYEPHRIELEKSVENDNHSKE</sequence>
<dbReference type="GO" id="GO:0016747">
    <property type="term" value="F:acyltransferase activity, transferring groups other than amino-acyl groups"/>
    <property type="evidence" value="ECO:0007669"/>
    <property type="project" value="InterPro"/>
</dbReference>
<dbReference type="InterPro" id="IPR016181">
    <property type="entry name" value="Acyl_CoA_acyltransferase"/>
</dbReference>
<dbReference type="Gene3D" id="3.40.630.30">
    <property type="match status" value="1"/>
</dbReference>
<dbReference type="InterPro" id="IPR050832">
    <property type="entry name" value="Bact_Acetyltransf"/>
</dbReference>
<dbReference type="EMBL" id="FTNO01000001">
    <property type="protein sequence ID" value="SIR19029.1"/>
    <property type="molecule type" value="Genomic_DNA"/>
</dbReference>
<dbReference type="Pfam" id="PF00583">
    <property type="entry name" value="Acetyltransf_1"/>
    <property type="match status" value="1"/>
</dbReference>
<dbReference type="AlphaFoldDB" id="A0A1N6YX61"/>
<evidence type="ECO:0000313" key="4">
    <source>
        <dbReference type="EMBL" id="SIR19029.1"/>
    </source>
</evidence>
<dbReference type="PANTHER" id="PTHR43877:SF2">
    <property type="entry name" value="AMINOALKYLPHOSPHONATE N-ACETYLTRANSFERASE-RELATED"/>
    <property type="match status" value="1"/>
</dbReference>
<dbReference type="PROSITE" id="PS51186">
    <property type="entry name" value="GNAT"/>
    <property type="match status" value="1"/>
</dbReference>
<feature type="domain" description="N-acetyltransferase" evidence="3">
    <location>
        <begin position="2"/>
        <end position="158"/>
    </location>
</feature>
<name>A0A1N6YX61_9EURY</name>
<keyword evidence="5" id="KW-1185">Reference proteome</keyword>
<dbReference type="Proteomes" id="UP000186914">
    <property type="component" value="Unassembled WGS sequence"/>
</dbReference>
<keyword evidence="2" id="KW-0012">Acyltransferase</keyword>
<dbReference type="CDD" id="cd04301">
    <property type="entry name" value="NAT_SF"/>
    <property type="match status" value="1"/>
</dbReference>
<protein>
    <submittedName>
        <fullName evidence="4">Acetyltransferase, GNAT family</fullName>
    </submittedName>
</protein>
<keyword evidence="1 4" id="KW-0808">Transferase</keyword>
<evidence type="ECO:0000256" key="2">
    <source>
        <dbReference type="ARBA" id="ARBA00023315"/>
    </source>
</evidence>
<accession>A0A1N6YX61</accession>
<evidence type="ECO:0000259" key="3">
    <source>
        <dbReference type="PROSITE" id="PS51186"/>
    </source>
</evidence>
<proteinExistence type="predicted"/>
<dbReference type="SUPFAM" id="SSF55729">
    <property type="entry name" value="Acyl-CoA N-acyltransferases (Nat)"/>
    <property type="match status" value="1"/>
</dbReference>
<reference evidence="5" key="1">
    <citation type="submission" date="2017-01" db="EMBL/GenBank/DDBJ databases">
        <authorList>
            <person name="Varghese N."/>
            <person name="Submissions S."/>
        </authorList>
    </citation>
    <scope>NUCLEOTIDE SEQUENCE [LARGE SCALE GENOMIC DNA]</scope>
    <source>
        <strain evidence="5">CGMCC 1.7737</strain>
    </source>
</reference>
<evidence type="ECO:0000313" key="5">
    <source>
        <dbReference type="Proteomes" id="UP000186914"/>
    </source>
</evidence>
<evidence type="ECO:0000256" key="1">
    <source>
        <dbReference type="ARBA" id="ARBA00022679"/>
    </source>
</evidence>
<organism evidence="4 5">
    <name type="scientific">Haladaptatus litoreus</name>
    <dbReference type="NCBI Taxonomy" id="553468"/>
    <lineage>
        <taxon>Archaea</taxon>
        <taxon>Methanobacteriati</taxon>
        <taxon>Methanobacteriota</taxon>
        <taxon>Stenosarchaea group</taxon>
        <taxon>Halobacteria</taxon>
        <taxon>Halobacteriales</taxon>
        <taxon>Haladaptataceae</taxon>
        <taxon>Haladaptatus</taxon>
    </lineage>
</organism>
<dbReference type="OrthoDB" id="38613at2157"/>